<evidence type="ECO:0000313" key="2">
    <source>
        <dbReference type="Proteomes" id="UP000268192"/>
    </source>
</evidence>
<dbReference type="AlphaFoldDB" id="A0A3Q8XSC5"/>
<keyword evidence="2" id="KW-1185">Reference proteome</keyword>
<proteinExistence type="predicted"/>
<gene>
    <name evidence="1" type="ORF">D5400_16605</name>
</gene>
<reference evidence="1 2" key="1">
    <citation type="submission" date="2018-09" db="EMBL/GenBank/DDBJ databases">
        <title>Marinorhizobium profundi gen. nov., sp. nov., isolated from a deep-sea sediment sample from the New Britain Trench and proposal of Marinorhizobiaceae fam. nov. in the order Rhizobiales of the class Alphaproteobacteria.</title>
        <authorList>
            <person name="Cao J."/>
        </authorList>
    </citation>
    <scope>NUCLEOTIDE SEQUENCE [LARGE SCALE GENOMIC DNA]</scope>
    <source>
        <strain evidence="1 2">WS11</strain>
    </source>
</reference>
<dbReference type="EMBL" id="CP032509">
    <property type="protein sequence ID" value="AZN72677.1"/>
    <property type="molecule type" value="Genomic_DNA"/>
</dbReference>
<accession>A0A3Q8XSC5</accession>
<protein>
    <submittedName>
        <fullName evidence="1">Uncharacterized protein</fullName>
    </submittedName>
</protein>
<name>A0A3Q8XSC5_9HYPH</name>
<dbReference type="Proteomes" id="UP000268192">
    <property type="component" value="Chromosome"/>
</dbReference>
<dbReference type="KEGG" id="abaw:D5400_16605"/>
<evidence type="ECO:0000313" key="1">
    <source>
        <dbReference type="EMBL" id="AZN72677.1"/>
    </source>
</evidence>
<sequence length="125" mass="14385">MRGGWMMAKTAAERRGLKLLDRLWRRLESEYGAFEVIRARSEKERAERSDADALRDIKSILDLIVSFAKTHEKLLELILADVFSRDADVKIDRERLAARVSARIEALFEERIKLEREPGGADGDE</sequence>
<organism evidence="1 2">
    <name type="scientific">Georhizobium profundi</name>
    <dbReference type="NCBI Taxonomy" id="2341112"/>
    <lineage>
        <taxon>Bacteria</taxon>
        <taxon>Pseudomonadati</taxon>
        <taxon>Pseudomonadota</taxon>
        <taxon>Alphaproteobacteria</taxon>
        <taxon>Hyphomicrobiales</taxon>
        <taxon>Rhizobiaceae</taxon>
        <taxon>Georhizobium</taxon>
    </lineage>
</organism>